<dbReference type="AlphaFoldDB" id="A0A3Q0KKX5"/>
<dbReference type="PANTHER" id="PTHR31179">
    <property type="entry name" value="RAB GTPASE-BINDING EFFECTOR PROTEIN"/>
    <property type="match status" value="1"/>
</dbReference>
<keyword evidence="8" id="KW-1185">Reference proteome</keyword>
<feature type="coiled-coil region" evidence="5">
    <location>
        <begin position="68"/>
        <end position="102"/>
    </location>
</feature>
<evidence type="ECO:0000256" key="2">
    <source>
        <dbReference type="ARBA" id="ARBA00022771"/>
    </source>
</evidence>
<dbReference type="WBParaSite" id="Smp_126170.1">
    <property type="protein sequence ID" value="Smp_126170.1"/>
    <property type="gene ID" value="Smp_126170"/>
</dbReference>
<dbReference type="FunCoup" id="A0A3Q0KKX5">
    <property type="interactions" value="1016"/>
</dbReference>
<accession>A0A3Q0KKX5</accession>
<dbReference type="GO" id="GO:0008270">
    <property type="term" value="F:zinc ion binding"/>
    <property type="evidence" value="ECO:0007669"/>
    <property type="project" value="UniProtKB-KW"/>
</dbReference>
<evidence type="ECO:0000256" key="1">
    <source>
        <dbReference type="ARBA" id="ARBA00022723"/>
    </source>
</evidence>
<dbReference type="PROSITE" id="PS50178">
    <property type="entry name" value="ZF_FYVE"/>
    <property type="match status" value="1"/>
</dbReference>
<evidence type="ECO:0000313" key="8">
    <source>
        <dbReference type="Proteomes" id="UP000008854"/>
    </source>
</evidence>
<dbReference type="InterPro" id="IPR013083">
    <property type="entry name" value="Znf_RING/FYVE/PHD"/>
</dbReference>
<dbReference type="GO" id="GO:0005096">
    <property type="term" value="F:GTPase activator activity"/>
    <property type="evidence" value="ECO:0007669"/>
    <property type="project" value="InterPro"/>
</dbReference>
<feature type="region of interest" description="Disordered" evidence="6">
    <location>
        <begin position="743"/>
        <end position="781"/>
    </location>
</feature>
<proteinExistence type="predicted"/>
<feature type="compositionally biased region" description="Low complexity" evidence="6">
    <location>
        <begin position="743"/>
        <end position="753"/>
    </location>
</feature>
<dbReference type="InterPro" id="IPR017455">
    <property type="entry name" value="Znf_FYVE-rel"/>
</dbReference>
<dbReference type="InterPro" id="IPR011011">
    <property type="entry name" value="Znf_FYVE_PHD"/>
</dbReference>
<reference evidence="8" key="1">
    <citation type="journal article" date="2012" name="PLoS Negl. Trop. Dis.">
        <title>A systematically improved high quality genome and transcriptome of the human blood fluke Schistosoma mansoni.</title>
        <authorList>
            <person name="Protasio A.V."/>
            <person name="Tsai I.J."/>
            <person name="Babbage A."/>
            <person name="Nichol S."/>
            <person name="Hunt M."/>
            <person name="Aslett M.A."/>
            <person name="De Silva N."/>
            <person name="Velarde G.S."/>
            <person name="Anderson T.J."/>
            <person name="Clark R.C."/>
            <person name="Davidson C."/>
            <person name="Dillon G.P."/>
            <person name="Holroyd N.E."/>
            <person name="LoVerde P.T."/>
            <person name="Lloyd C."/>
            <person name="McQuillan J."/>
            <person name="Oliveira G."/>
            <person name="Otto T.D."/>
            <person name="Parker-Manuel S.J."/>
            <person name="Quail M.A."/>
            <person name="Wilson R.A."/>
            <person name="Zerlotini A."/>
            <person name="Dunne D.W."/>
            <person name="Berriman M."/>
        </authorList>
    </citation>
    <scope>NUCLEOTIDE SEQUENCE [LARGE SCALE GENOMIC DNA]</scope>
    <source>
        <strain evidence="8">Puerto Rican</strain>
    </source>
</reference>
<feature type="region of interest" description="Disordered" evidence="6">
    <location>
        <begin position="322"/>
        <end position="348"/>
    </location>
</feature>
<keyword evidence="1" id="KW-0479">Metal-binding</keyword>
<dbReference type="InterPro" id="IPR015390">
    <property type="entry name" value="Rabaptin_Rab5-bd_dom"/>
</dbReference>
<feature type="compositionally biased region" description="Low complexity" evidence="6">
    <location>
        <begin position="765"/>
        <end position="781"/>
    </location>
</feature>
<sequence>MLSPNSNHEKTPVCENFPSNTTDNFIKPSLPPFISNILDQLTDNELKCRLESVLLDRESGLLESQSACKDAQNEVVESRKQLVKLELELANIKSAAEMLMTEHEDALLTLKKQYDEELSSLLIASEQGYLHQFIDGQCSNDSSPTENENCPTSKSSLLITEKKSAQSLANQALDKVEKLVRRVGHKALTNNFILNKSTVSSFWPNHDIGSNKEEDNDDDYVRAIVEPYETEITRLQQILINASIPFTRSTLNPNSATSYKLSEEKIVNKSFHNSNMKIEVSGNNIDNNNNDNNNNNNSNTDNVVDAGGNPSNLIKRSCDQIAEKHSVHKSPDNCNDHVNSDDDDDGNTQSTVVTQSICDHSTSFEGQIYLTDTMKNLQKQLYTVKNELDLKNHALKVATNRQLELENTLKTQVSEQTSKIEKISTISNQLGQRLDDLMLNYKSYRETTEKEISTLLVERKIASSNLEILRSHYDALVGRRSQAAIELSRQPIQLPNEKDELEHLALKLYEENLSFREARDHLEECLKKETETHREQLANEQQERINFESSILRELEEARRRLADFVNITTERDNETVLRQKCEDELKISKSKLNELQAKYELTETNLTEAQKRIIDLQDQVIRLQNDLDNVESVQADFVRLSQNLQVQLERLRQQDQEVRWISPDDVTNCFSCNSPFPMGISNNNSSKKINCRHCGKVHCSNCTKNTMPAGPFGHPAVVCDVCHTLLNKNIAPYFSTTSLNTTNNGNNNSNSNQKDHFPSSKRFSLSSPTQSSTSLLTKPS</sequence>
<keyword evidence="5" id="KW-0175">Coiled coil</keyword>
<dbReference type="Pfam" id="PF09311">
    <property type="entry name" value="Rab5-bind"/>
    <property type="match status" value="1"/>
</dbReference>
<dbReference type="Gene3D" id="3.30.40.10">
    <property type="entry name" value="Zinc/RING finger domain, C3HC4 (zinc finger)"/>
    <property type="match status" value="1"/>
</dbReference>
<evidence type="ECO:0000256" key="5">
    <source>
        <dbReference type="SAM" id="Coils"/>
    </source>
</evidence>
<name>A0A3Q0KKX5_SCHMA</name>
<dbReference type="SMART" id="SM00064">
    <property type="entry name" value="FYVE"/>
    <property type="match status" value="1"/>
</dbReference>
<feature type="region of interest" description="Disordered" evidence="6">
    <location>
        <begin position="279"/>
        <end position="308"/>
    </location>
</feature>
<protein>
    <submittedName>
        <fullName evidence="9">FYVE-type domain-containing protein</fullName>
    </submittedName>
</protein>
<dbReference type="InterPro" id="IPR000306">
    <property type="entry name" value="Znf_FYVE"/>
</dbReference>
<keyword evidence="3" id="KW-0862">Zinc</keyword>
<dbReference type="PANTHER" id="PTHR31179:SF7">
    <property type="entry name" value="FYVE-TYPE DOMAIN-CONTAINING PROTEIN"/>
    <property type="match status" value="1"/>
</dbReference>
<feature type="compositionally biased region" description="Low complexity" evidence="6">
    <location>
        <begin position="283"/>
        <end position="302"/>
    </location>
</feature>
<evidence type="ECO:0000256" key="3">
    <source>
        <dbReference type="ARBA" id="ARBA00022833"/>
    </source>
</evidence>
<dbReference type="SUPFAM" id="SSF57903">
    <property type="entry name" value="FYVE/PHD zinc finger"/>
    <property type="match status" value="1"/>
</dbReference>
<dbReference type="Proteomes" id="UP000008854">
    <property type="component" value="Unassembled WGS sequence"/>
</dbReference>
<dbReference type="Pfam" id="PF01363">
    <property type="entry name" value="FYVE"/>
    <property type="match status" value="1"/>
</dbReference>
<dbReference type="InterPro" id="IPR003914">
    <property type="entry name" value="Rabaptin"/>
</dbReference>
<evidence type="ECO:0000313" key="9">
    <source>
        <dbReference type="WBParaSite" id="Smp_126170.1"/>
    </source>
</evidence>
<dbReference type="Gene3D" id="1.20.5.730">
    <property type="entry name" value="Single helix bin"/>
    <property type="match status" value="1"/>
</dbReference>
<organism evidence="8 9">
    <name type="scientific">Schistosoma mansoni</name>
    <name type="common">Blood fluke</name>
    <dbReference type="NCBI Taxonomy" id="6183"/>
    <lineage>
        <taxon>Eukaryota</taxon>
        <taxon>Metazoa</taxon>
        <taxon>Spiralia</taxon>
        <taxon>Lophotrochozoa</taxon>
        <taxon>Platyhelminthes</taxon>
        <taxon>Trematoda</taxon>
        <taxon>Digenea</taxon>
        <taxon>Strigeidida</taxon>
        <taxon>Schistosomatoidea</taxon>
        <taxon>Schistosomatidae</taxon>
        <taxon>Schistosoma</taxon>
    </lineage>
</organism>
<dbReference type="InParanoid" id="A0A3Q0KKX5"/>
<feature type="coiled-coil region" evidence="5">
    <location>
        <begin position="523"/>
        <end position="634"/>
    </location>
</feature>
<feature type="compositionally biased region" description="Basic and acidic residues" evidence="6">
    <location>
        <begin position="322"/>
        <end position="340"/>
    </location>
</feature>
<keyword evidence="2 4" id="KW-0863">Zinc-finger</keyword>
<feature type="domain" description="FYVE-type" evidence="7">
    <location>
        <begin position="664"/>
        <end position="728"/>
    </location>
</feature>
<evidence type="ECO:0000259" key="7">
    <source>
        <dbReference type="PROSITE" id="PS50178"/>
    </source>
</evidence>
<evidence type="ECO:0000256" key="4">
    <source>
        <dbReference type="PROSITE-ProRule" id="PRU00091"/>
    </source>
</evidence>
<reference evidence="9" key="2">
    <citation type="submission" date="2018-12" db="UniProtKB">
        <authorList>
            <consortium name="WormBaseParasite"/>
        </authorList>
    </citation>
    <scope>IDENTIFICATION</scope>
    <source>
        <strain evidence="9">Puerto Rican</strain>
    </source>
</reference>
<evidence type="ECO:0000256" key="6">
    <source>
        <dbReference type="SAM" id="MobiDB-lite"/>
    </source>
</evidence>
<dbReference type="STRING" id="6183.A0A3Q0KKX5"/>
<dbReference type="GO" id="GO:0006897">
    <property type="term" value="P:endocytosis"/>
    <property type="evidence" value="ECO:0007669"/>
    <property type="project" value="InterPro"/>
</dbReference>